<dbReference type="EMBL" id="JAWZSR010000004">
    <property type="protein sequence ID" value="MDX8045961.1"/>
    <property type="molecule type" value="Genomic_DNA"/>
</dbReference>
<gene>
    <name evidence="1" type="ORF">SH601_08135</name>
</gene>
<protein>
    <submittedName>
        <fullName evidence="1">Uncharacterized protein</fullName>
    </submittedName>
</protein>
<evidence type="ECO:0000313" key="2">
    <source>
        <dbReference type="Proteomes" id="UP001277972"/>
    </source>
</evidence>
<evidence type="ECO:0000313" key="1">
    <source>
        <dbReference type="EMBL" id="MDX8045961.1"/>
    </source>
</evidence>
<proteinExistence type="predicted"/>
<dbReference type="Proteomes" id="UP001277972">
    <property type="component" value="Unassembled WGS sequence"/>
</dbReference>
<reference evidence="1" key="1">
    <citation type="submission" date="2023-11" db="EMBL/GenBank/DDBJ databases">
        <title>Gracilibacillus pellucida a moderately halophilic bacterium isolated from saline soil in Xinjiang province.</title>
        <authorList>
            <person name="Zhang Z."/>
            <person name="Tan F."/>
            <person name="Wang Y."/>
            <person name="Xia M."/>
        </authorList>
    </citation>
    <scope>NUCLEOTIDE SEQUENCE</scope>
    <source>
        <strain evidence="1">S3-1-1</strain>
    </source>
</reference>
<organism evidence="1 2">
    <name type="scientific">Gracilibacillus pellucidus</name>
    <dbReference type="NCBI Taxonomy" id="3095368"/>
    <lineage>
        <taxon>Bacteria</taxon>
        <taxon>Bacillati</taxon>
        <taxon>Bacillota</taxon>
        <taxon>Bacilli</taxon>
        <taxon>Bacillales</taxon>
        <taxon>Bacillaceae</taxon>
        <taxon>Gracilibacillus</taxon>
    </lineage>
</organism>
<keyword evidence="2" id="KW-1185">Reference proteome</keyword>
<sequence>MEDERKKIIINEIKHWRAHQLLPQQYCDFLLALYTEGQEEEENKKQKTPYYLFFYFLDTLLLLLPIVLFLLTENVFMQITGIVITLVIAFSMIKFFSGHPVLRASYAVMIFFSIFLFATTFWFNHSIGMTWITFLWVLINSVSWIAFGKLKKQFFLQAGGVFVLIALIIMVGFNYF</sequence>
<comment type="caution">
    <text evidence="1">The sequence shown here is derived from an EMBL/GenBank/DDBJ whole genome shotgun (WGS) entry which is preliminary data.</text>
</comment>
<name>A0ACC6M4Y2_9BACI</name>
<accession>A0ACC6M4Y2</accession>